<dbReference type="InterPro" id="IPR023298">
    <property type="entry name" value="ATPase_P-typ_TM_dom_sf"/>
</dbReference>
<dbReference type="InterPro" id="IPR006415">
    <property type="entry name" value="P-type_ATPase_IIIB"/>
</dbReference>
<dbReference type="GO" id="GO:1990573">
    <property type="term" value="P:potassium ion import across plasma membrane"/>
    <property type="evidence" value="ECO:0007669"/>
    <property type="project" value="TreeGrafter"/>
</dbReference>
<dbReference type="InterPro" id="IPR008250">
    <property type="entry name" value="ATPase_P-typ_transduc_dom_A_sf"/>
</dbReference>
<feature type="domain" description="Cation-transporting P-type ATPase N-terminal" evidence="7">
    <location>
        <begin position="16"/>
        <end position="88"/>
    </location>
</feature>
<feature type="transmembrane region" description="Helical" evidence="6">
    <location>
        <begin position="60"/>
        <end position="86"/>
    </location>
</feature>
<evidence type="ECO:0000313" key="9">
    <source>
        <dbReference type="Proteomes" id="UP000824141"/>
    </source>
</evidence>
<dbReference type="GO" id="GO:0005391">
    <property type="term" value="F:P-type sodium:potassium-exchanging transporter activity"/>
    <property type="evidence" value="ECO:0007669"/>
    <property type="project" value="TreeGrafter"/>
</dbReference>
<dbReference type="GO" id="GO:1902600">
    <property type="term" value="P:proton transmembrane transport"/>
    <property type="evidence" value="ECO:0007669"/>
    <property type="project" value="TreeGrafter"/>
</dbReference>
<comment type="subcellular location">
    <subcellularLocation>
        <location evidence="1">Cell membrane</location>
        <topology evidence="1">Multi-pass membrane protein</topology>
    </subcellularLocation>
</comment>
<keyword evidence="4" id="KW-0597">Phosphoprotein</keyword>
<dbReference type="Pfam" id="PF00122">
    <property type="entry name" value="E1-E2_ATPase"/>
    <property type="match status" value="1"/>
</dbReference>
<dbReference type="PANTHER" id="PTHR43294:SF20">
    <property type="entry name" value="P-TYPE ATPASE"/>
    <property type="match status" value="1"/>
</dbReference>
<dbReference type="InterPro" id="IPR004014">
    <property type="entry name" value="ATPase_P-typ_cation-transptr_N"/>
</dbReference>
<keyword evidence="6" id="KW-1133">Transmembrane helix</keyword>
<sequence length="312" mass="33947">MNSTKASQTSRERILRCARLSPEQLGAALGISIDGLTTEQAEQQRKQQEKNETGERRRSVFSLLFHAFFTPFSVVLLVLTVISFLTDVLLTSNFSRSFTTPVIMLGTLLAGGILRLIQEIRTRRISDPLTRPSHTCVWVRRDGDWKRLDFSFLVVGDRVRLSAGERVPVDLRIVEAHNLFVSQSALTGESAVLRKTADPLSSPPARLSSCRNMVYDGSVVTGGSGEGIVLAVGKDTVYGALSPQNAPRKTGFEQGANSIAWVLIRFMLFLVPVVFAASGLARGDWLSALLFSLSAAVGLMPELLPAVTAACL</sequence>
<keyword evidence="6" id="KW-0472">Membrane</keyword>
<evidence type="ECO:0000259" key="7">
    <source>
        <dbReference type="SMART" id="SM00831"/>
    </source>
</evidence>
<dbReference type="AlphaFoldDB" id="A0A9D1K2B8"/>
<evidence type="ECO:0000256" key="2">
    <source>
        <dbReference type="ARBA" id="ARBA00005675"/>
    </source>
</evidence>
<evidence type="ECO:0000256" key="4">
    <source>
        <dbReference type="ARBA" id="ARBA00022553"/>
    </source>
</evidence>
<dbReference type="GO" id="GO:0030007">
    <property type="term" value="P:intracellular potassium ion homeostasis"/>
    <property type="evidence" value="ECO:0007669"/>
    <property type="project" value="TreeGrafter"/>
</dbReference>
<accession>A0A9D1K2B8</accession>
<evidence type="ECO:0000256" key="1">
    <source>
        <dbReference type="ARBA" id="ARBA00004651"/>
    </source>
</evidence>
<dbReference type="GO" id="GO:0036376">
    <property type="term" value="P:sodium ion export across plasma membrane"/>
    <property type="evidence" value="ECO:0007669"/>
    <property type="project" value="TreeGrafter"/>
</dbReference>
<dbReference type="PANTHER" id="PTHR43294">
    <property type="entry name" value="SODIUM/POTASSIUM-TRANSPORTING ATPASE SUBUNIT ALPHA"/>
    <property type="match status" value="1"/>
</dbReference>
<reference evidence="8" key="2">
    <citation type="journal article" date="2021" name="PeerJ">
        <title>Extensive microbial diversity within the chicken gut microbiome revealed by metagenomics and culture.</title>
        <authorList>
            <person name="Gilroy R."/>
            <person name="Ravi A."/>
            <person name="Getino M."/>
            <person name="Pursley I."/>
            <person name="Horton D.L."/>
            <person name="Alikhan N.F."/>
            <person name="Baker D."/>
            <person name="Gharbi K."/>
            <person name="Hall N."/>
            <person name="Watson M."/>
            <person name="Adriaenssens E.M."/>
            <person name="Foster-Nyarko E."/>
            <person name="Jarju S."/>
            <person name="Secka A."/>
            <person name="Antonio M."/>
            <person name="Oren A."/>
            <person name="Chaudhuri R.R."/>
            <person name="La Ragione R."/>
            <person name="Hildebrand F."/>
            <person name="Pallen M.J."/>
        </authorList>
    </citation>
    <scope>NUCLEOTIDE SEQUENCE</scope>
    <source>
        <strain evidence="8">6086</strain>
    </source>
</reference>
<proteinExistence type="inferred from homology"/>
<name>A0A9D1K2B8_9FIRM</name>
<dbReference type="Pfam" id="PF00690">
    <property type="entry name" value="Cation_ATPase_N"/>
    <property type="match status" value="1"/>
</dbReference>
<dbReference type="SUPFAM" id="SSF81653">
    <property type="entry name" value="Calcium ATPase, transduction domain A"/>
    <property type="match status" value="1"/>
</dbReference>
<dbReference type="GO" id="GO:0006883">
    <property type="term" value="P:intracellular sodium ion homeostasis"/>
    <property type="evidence" value="ECO:0007669"/>
    <property type="project" value="TreeGrafter"/>
</dbReference>
<dbReference type="GO" id="GO:0005886">
    <property type="term" value="C:plasma membrane"/>
    <property type="evidence" value="ECO:0007669"/>
    <property type="project" value="UniProtKB-SubCell"/>
</dbReference>
<evidence type="ECO:0000256" key="3">
    <source>
        <dbReference type="ARBA" id="ARBA00022475"/>
    </source>
</evidence>
<comment type="similarity">
    <text evidence="2">Belongs to the cation transport ATPase (P-type) (TC 3.A.3) family. Type IIA subfamily.</text>
</comment>
<dbReference type="InterPro" id="IPR059000">
    <property type="entry name" value="ATPase_P-type_domA"/>
</dbReference>
<gene>
    <name evidence="8" type="ORF">IAD03_07440</name>
</gene>
<keyword evidence="3" id="KW-1003">Cell membrane</keyword>
<dbReference type="EMBL" id="DVJM01000152">
    <property type="protein sequence ID" value="HIS79190.1"/>
    <property type="molecule type" value="Genomic_DNA"/>
</dbReference>
<reference evidence="8" key="1">
    <citation type="submission" date="2020-10" db="EMBL/GenBank/DDBJ databases">
        <authorList>
            <person name="Gilroy R."/>
        </authorList>
    </citation>
    <scope>NUCLEOTIDE SEQUENCE</scope>
    <source>
        <strain evidence="8">6086</strain>
    </source>
</reference>
<keyword evidence="6" id="KW-0812">Transmembrane</keyword>
<dbReference type="Gene3D" id="1.20.1110.10">
    <property type="entry name" value="Calcium-transporting ATPase, transmembrane domain"/>
    <property type="match status" value="1"/>
</dbReference>
<dbReference type="Proteomes" id="UP000824141">
    <property type="component" value="Unassembled WGS sequence"/>
</dbReference>
<dbReference type="SUPFAM" id="SSF81665">
    <property type="entry name" value="Calcium ATPase, transmembrane domain M"/>
    <property type="match status" value="1"/>
</dbReference>
<evidence type="ECO:0000256" key="6">
    <source>
        <dbReference type="SAM" id="Phobius"/>
    </source>
</evidence>
<evidence type="ECO:0000313" key="8">
    <source>
        <dbReference type="EMBL" id="HIS79190.1"/>
    </source>
</evidence>
<protein>
    <submittedName>
        <fullName evidence="8">Magnesium-translocating P-type ATPase</fullName>
    </submittedName>
</protein>
<feature type="non-terminal residue" evidence="8">
    <location>
        <position position="312"/>
    </location>
</feature>
<dbReference type="SMART" id="SM00831">
    <property type="entry name" value="Cation_ATPase_N"/>
    <property type="match status" value="1"/>
</dbReference>
<feature type="transmembrane region" description="Helical" evidence="6">
    <location>
        <begin position="258"/>
        <end position="279"/>
    </location>
</feature>
<organism evidence="8 9">
    <name type="scientific">Candidatus Caccousia stercoris</name>
    <dbReference type="NCBI Taxonomy" id="2840723"/>
    <lineage>
        <taxon>Bacteria</taxon>
        <taxon>Bacillati</taxon>
        <taxon>Bacillota</taxon>
        <taxon>Clostridia</taxon>
        <taxon>Eubacteriales</taxon>
        <taxon>Oscillospiraceae</taxon>
        <taxon>Oscillospiraceae incertae sedis</taxon>
        <taxon>Candidatus Caccousia</taxon>
    </lineage>
</organism>
<feature type="transmembrane region" description="Helical" evidence="6">
    <location>
        <begin position="98"/>
        <end position="117"/>
    </location>
</feature>
<dbReference type="InterPro" id="IPR050510">
    <property type="entry name" value="Cation_transp_ATPase_P-type"/>
</dbReference>
<keyword evidence="5" id="KW-0460">Magnesium</keyword>
<dbReference type="Gene3D" id="2.70.150.10">
    <property type="entry name" value="Calcium-transporting ATPase, cytoplasmic transduction domain A"/>
    <property type="match status" value="1"/>
</dbReference>
<dbReference type="PRINTS" id="PR01836">
    <property type="entry name" value="MGATPASE"/>
</dbReference>
<dbReference type="GO" id="GO:0015444">
    <property type="term" value="F:P-type magnesium transporter activity"/>
    <property type="evidence" value="ECO:0007669"/>
    <property type="project" value="InterPro"/>
</dbReference>
<feature type="transmembrane region" description="Helical" evidence="6">
    <location>
        <begin position="285"/>
        <end position="304"/>
    </location>
</feature>
<evidence type="ECO:0000256" key="5">
    <source>
        <dbReference type="ARBA" id="ARBA00022842"/>
    </source>
</evidence>
<comment type="caution">
    <text evidence="8">The sequence shown here is derived from an EMBL/GenBank/DDBJ whole genome shotgun (WGS) entry which is preliminary data.</text>
</comment>